<sequence>MADASTSYAASTAPPPNTAELSARPIEDARVRLPFPDRLWIVPLGASVLGTLIGIRRGARHASLQYRAENAHRPPRTVGGWYFYHKTKNYKVILGALRQGGRTGPLVGAIAGTYVFLEELVERAGWGDVKAIAAGLGTSAAVSAVYRLPWYTMKRTMGLGVMGGCMMQAVYMGIAWAEVQAKVERAQREAREREEEARDAAKGPDAGPDSMAVAA</sequence>
<protein>
    <submittedName>
        <fullName evidence="2">Uncharacterized protein</fullName>
    </submittedName>
</protein>
<dbReference type="InParanoid" id="D8PKG0"/>
<organism evidence="3">
    <name type="scientific">Schizophyllum commune (strain H4-8 / FGSC 9210)</name>
    <name type="common">Split gill fungus</name>
    <dbReference type="NCBI Taxonomy" id="578458"/>
    <lineage>
        <taxon>Eukaryota</taxon>
        <taxon>Fungi</taxon>
        <taxon>Dikarya</taxon>
        <taxon>Basidiomycota</taxon>
        <taxon>Agaricomycotina</taxon>
        <taxon>Agaricomycetes</taxon>
        <taxon>Agaricomycetidae</taxon>
        <taxon>Agaricales</taxon>
        <taxon>Schizophyllaceae</taxon>
        <taxon>Schizophyllum</taxon>
    </lineage>
</organism>
<reference evidence="2 3" key="1">
    <citation type="journal article" date="2010" name="Nat. Biotechnol.">
        <title>Genome sequence of the model mushroom Schizophyllum commune.</title>
        <authorList>
            <person name="Ohm R.A."/>
            <person name="de Jong J.F."/>
            <person name="Lugones L.G."/>
            <person name="Aerts A."/>
            <person name="Kothe E."/>
            <person name="Stajich J.E."/>
            <person name="de Vries R.P."/>
            <person name="Record E."/>
            <person name="Levasseur A."/>
            <person name="Baker S.E."/>
            <person name="Bartholomew K.A."/>
            <person name="Coutinho P.M."/>
            <person name="Erdmann S."/>
            <person name="Fowler T.J."/>
            <person name="Gathman A.C."/>
            <person name="Lombard V."/>
            <person name="Henrissat B."/>
            <person name="Knabe N."/>
            <person name="Kuees U."/>
            <person name="Lilly W.W."/>
            <person name="Lindquist E."/>
            <person name="Lucas S."/>
            <person name="Magnuson J.K."/>
            <person name="Piumi F."/>
            <person name="Raudaskoski M."/>
            <person name="Salamov A."/>
            <person name="Schmutz J."/>
            <person name="Schwarze F.W.M.R."/>
            <person name="vanKuyk P.A."/>
            <person name="Horton J.S."/>
            <person name="Grigoriev I.V."/>
            <person name="Woesten H.A.B."/>
        </authorList>
    </citation>
    <scope>NUCLEOTIDE SEQUENCE [LARGE SCALE GENOMIC DNA]</scope>
    <source>
        <strain evidence="3">H4-8 / FGSC 9210</strain>
    </source>
</reference>
<dbReference type="AlphaFoldDB" id="D8PKG0"/>
<proteinExistence type="predicted"/>
<dbReference type="OMA" id="VRGWYLY"/>
<feature type="compositionally biased region" description="Basic and acidic residues" evidence="1">
    <location>
        <begin position="185"/>
        <end position="202"/>
    </location>
</feature>
<evidence type="ECO:0000313" key="2">
    <source>
        <dbReference type="EMBL" id="EFJ03300.1"/>
    </source>
</evidence>
<feature type="non-terminal residue" evidence="2">
    <location>
        <position position="215"/>
    </location>
</feature>
<dbReference type="VEuPathDB" id="FungiDB:SCHCODRAFT_02623834"/>
<name>D8PKG0_SCHCM</name>
<evidence type="ECO:0000313" key="3">
    <source>
        <dbReference type="Proteomes" id="UP000007431"/>
    </source>
</evidence>
<feature type="region of interest" description="Disordered" evidence="1">
    <location>
        <begin position="185"/>
        <end position="215"/>
    </location>
</feature>
<dbReference type="STRING" id="578458.D8PKG0"/>
<dbReference type="PANTHER" id="PTHR37852:SF1">
    <property type="entry name" value="HIG1 DOMAIN-CONTAINING PROTEIN"/>
    <property type="match status" value="1"/>
</dbReference>
<dbReference type="HOGENOM" id="CLU_085417_1_0_1"/>
<evidence type="ECO:0000256" key="1">
    <source>
        <dbReference type="SAM" id="MobiDB-lite"/>
    </source>
</evidence>
<feature type="region of interest" description="Disordered" evidence="1">
    <location>
        <begin position="1"/>
        <end position="23"/>
    </location>
</feature>
<dbReference type="PANTHER" id="PTHR37852">
    <property type="entry name" value="YALI0B21208P"/>
    <property type="match status" value="1"/>
</dbReference>
<dbReference type="Proteomes" id="UP000007431">
    <property type="component" value="Unassembled WGS sequence"/>
</dbReference>
<feature type="compositionally biased region" description="Low complexity" evidence="1">
    <location>
        <begin position="1"/>
        <end position="12"/>
    </location>
</feature>
<accession>D8PKG0</accession>
<keyword evidence="3" id="KW-1185">Reference proteome</keyword>
<dbReference type="eggNOG" id="ENOG502S3TP">
    <property type="taxonomic scope" value="Eukaryota"/>
</dbReference>
<dbReference type="EMBL" id="GL377302">
    <property type="protein sequence ID" value="EFJ03300.1"/>
    <property type="molecule type" value="Genomic_DNA"/>
</dbReference>
<gene>
    <name evidence="2" type="ORF">SCHCODRAFT_103145</name>
</gene>